<sequence>MVFHKGVLLDDPAGLLAGSGRYVREIRAGVALDHPDEVRALIRSAIDHQTDLLDQGGDASGH</sequence>
<dbReference type="Proteomes" id="UP000250434">
    <property type="component" value="Chromosome"/>
</dbReference>
<protein>
    <recommendedName>
        <fullName evidence="3">YdhG-like domain-containing protein</fullName>
    </recommendedName>
</protein>
<dbReference type="KEGG" id="aab:A4R43_11960"/>
<evidence type="ECO:0008006" key="3">
    <source>
        <dbReference type="Google" id="ProtNLM"/>
    </source>
</evidence>
<accession>A0A344LK43</accession>
<organism evidence="1 2">
    <name type="scientific">Amycolatopsis albispora</name>
    <dbReference type="NCBI Taxonomy" id="1804986"/>
    <lineage>
        <taxon>Bacteria</taxon>
        <taxon>Bacillati</taxon>
        <taxon>Actinomycetota</taxon>
        <taxon>Actinomycetes</taxon>
        <taxon>Pseudonocardiales</taxon>
        <taxon>Pseudonocardiaceae</taxon>
        <taxon>Amycolatopsis</taxon>
    </lineage>
</organism>
<dbReference type="AlphaFoldDB" id="A0A344LK43"/>
<evidence type="ECO:0000313" key="1">
    <source>
        <dbReference type="EMBL" id="AXB48417.1"/>
    </source>
</evidence>
<reference evidence="1 2" key="1">
    <citation type="submission" date="2016-04" db="EMBL/GenBank/DDBJ databases">
        <title>Complete genome sequence and analysis of deep-sea sediment isolate, Amycolatopsis sp. WP1.</title>
        <authorList>
            <person name="Wang H."/>
            <person name="Chen S."/>
            <person name="Wu Q."/>
        </authorList>
    </citation>
    <scope>NUCLEOTIDE SEQUENCE [LARGE SCALE GENOMIC DNA]</scope>
    <source>
        <strain evidence="1 2">WP1</strain>
    </source>
</reference>
<name>A0A344LK43_9PSEU</name>
<evidence type="ECO:0000313" key="2">
    <source>
        <dbReference type="Proteomes" id="UP000250434"/>
    </source>
</evidence>
<keyword evidence="2" id="KW-1185">Reference proteome</keyword>
<proteinExistence type="predicted"/>
<gene>
    <name evidence="1" type="ORF">A4R43_11960</name>
</gene>
<dbReference type="EMBL" id="CP015163">
    <property type="protein sequence ID" value="AXB48417.1"/>
    <property type="molecule type" value="Genomic_DNA"/>
</dbReference>